<accession>A0A1M7Q8F6</accession>
<dbReference type="EMBL" id="FRCX01000006">
    <property type="protein sequence ID" value="SHN26916.1"/>
    <property type="molecule type" value="Genomic_DNA"/>
</dbReference>
<keyword evidence="4" id="KW-1185">Reference proteome</keyword>
<gene>
    <name evidence="3" type="ORF">SAMN05192549_106357</name>
</gene>
<dbReference type="Pfam" id="PF19190">
    <property type="entry name" value="BACON_2"/>
    <property type="match status" value="2"/>
</dbReference>
<dbReference type="RefSeq" id="WP_072786081.1">
    <property type="nucleotide sequence ID" value="NZ_FRCX01000006.1"/>
</dbReference>
<evidence type="ECO:0000256" key="1">
    <source>
        <dbReference type="SAM" id="SignalP"/>
    </source>
</evidence>
<dbReference type="STRING" id="551987.SAMN05192549_106357"/>
<keyword evidence="1" id="KW-0732">Signal</keyword>
<dbReference type="InterPro" id="IPR013783">
    <property type="entry name" value="Ig-like_fold"/>
</dbReference>
<feature type="signal peptide" evidence="1">
    <location>
        <begin position="1"/>
        <end position="20"/>
    </location>
</feature>
<evidence type="ECO:0000313" key="3">
    <source>
        <dbReference type="EMBL" id="SHN26916.1"/>
    </source>
</evidence>
<sequence length="872" mass="88768">MLRLRPAYAAVPLFIATCLAAVLSACGGGGGGGSGGGGNTTPPVTSPALNFTPATVTASVTAGTSQTLSVAAAVVRPGDFSNATAIFALLTDTTGVILPSAQVVRDSDTQYHATLQTAPTLAAGNYKGSFSVKLCRDNACASQFPGSPMSLPYDITVVPAGQTTLTAVPTMPLTASVQSGGAAPASVTVAITSGGRSWTASNGGASWLKLSATSGSGDGSLTVSYDASGLAQGDYSSTLTIASDTQNVVLPVALTVLPPGLVLGSSSVTFNAVNGAPVPSQIISLDTDNKISTGFTAASNAAWLTVSPTSGATPATTILSVDPTVGKLTSGSYSGAVTLTASNQTARTLPVTLNLTPAKLQTSVASLAFGGPYGRDFSSSQSLTLNLNTSTNSWPWQLDTLPSWLGANVTGGSVNQAGTTLTFKALPANTGLGANSAMVTATGKVNGDSVTTQLLFSINKDAHKLLPSEVAVPLISVPGWSRLTRTITVADNYGSFGGMSATSDQSWLVVAVSGNKLTLTADPSQLTDDSLNTATITVTASDNDVTALERIRVSLWRGAAKPAAATTAALPYTNLVADPLRPYVYAHNGGAYIDIYNVYTGRKEGTLTGFSSSLGDMAVTPNGDSLYVVDINNSRVTIVNLATRSISAQLPLAVAGTSNTRIRLIRPNGVELLLLSDGQVYLTLDTKRLNDLPLSGGGVMAISADGKRLVQQSETSSIKHTSVNLDYATFGGGTLFAAKVNAASHASPGTQGQDVAISADATRIYSAASAPKSCAIMNTSDLGILGYMAIGDAAPNNIKVSIDGRIFCGGATRSGNSDIYMYDSAGSKILQQYKLSTTGKQLLPRQMVLSGEGWVLSAITDDGTVTFLAIGP</sequence>
<feature type="chain" id="PRO_5013178585" description="BACON domain-containing protein" evidence="1">
    <location>
        <begin position="21"/>
        <end position="872"/>
    </location>
</feature>
<protein>
    <recommendedName>
        <fullName evidence="2">BACON domain-containing protein</fullName>
    </recommendedName>
</protein>
<evidence type="ECO:0000259" key="2">
    <source>
        <dbReference type="Pfam" id="PF19190"/>
    </source>
</evidence>
<dbReference type="InterPro" id="IPR015943">
    <property type="entry name" value="WD40/YVTN_repeat-like_dom_sf"/>
</dbReference>
<dbReference type="InterPro" id="IPR024361">
    <property type="entry name" value="BACON"/>
</dbReference>
<dbReference type="AlphaFoldDB" id="A0A1M7Q8F6"/>
<reference evidence="4" key="1">
    <citation type="submission" date="2016-11" db="EMBL/GenBank/DDBJ databases">
        <authorList>
            <person name="Varghese N."/>
            <person name="Submissions S."/>
        </authorList>
    </citation>
    <scope>NUCLEOTIDE SEQUENCE [LARGE SCALE GENOMIC DNA]</scope>
    <source>
        <strain evidence="4">Sac-22</strain>
    </source>
</reference>
<dbReference type="PROSITE" id="PS51257">
    <property type="entry name" value="PROKAR_LIPOPROTEIN"/>
    <property type="match status" value="1"/>
</dbReference>
<dbReference type="Gene3D" id="2.60.40.10">
    <property type="entry name" value="Immunoglobulins"/>
    <property type="match status" value="2"/>
</dbReference>
<organism evidence="3 4">
    <name type="scientific">Duganella sacchari</name>
    <dbReference type="NCBI Taxonomy" id="551987"/>
    <lineage>
        <taxon>Bacteria</taxon>
        <taxon>Pseudomonadati</taxon>
        <taxon>Pseudomonadota</taxon>
        <taxon>Betaproteobacteria</taxon>
        <taxon>Burkholderiales</taxon>
        <taxon>Oxalobacteraceae</taxon>
        <taxon>Telluria group</taxon>
        <taxon>Duganella</taxon>
    </lineage>
</organism>
<dbReference type="SUPFAM" id="SSF101898">
    <property type="entry name" value="NHL repeat"/>
    <property type="match status" value="1"/>
</dbReference>
<feature type="domain" description="BACON" evidence="2">
    <location>
        <begin position="282"/>
        <end position="346"/>
    </location>
</feature>
<dbReference type="Proteomes" id="UP000184339">
    <property type="component" value="Unassembled WGS sequence"/>
</dbReference>
<evidence type="ECO:0000313" key="4">
    <source>
        <dbReference type="Proteomes" id="UP000184339"/>
    </source>
</evidence>
<feature type="domain" description="BACON" evidence="2">
    <location>
        <begin position="176"/>
        <end position="253"/>
    </location>
</feature>
<proteinExistence type="predicted"/>
<dbReference type="Gene3D" id="2.130.10.10">
    <property type="entry name" value="YVTN repeat-like/Quinoprotein amine dehydrogenase"/>
    <property type="match status" value="2"/>
</dbReference>
<name>A0A1M7Q8F6_9BURK</name>